<keyword evidence="1 3" id="KW-0347">Helicase</keyword>
<protein>
    <recommendedName>
        <fullName evidence="1">ATP-dependent DNA helicase</fullName>
        <ecNumber evidence="1">5.6.2.3</ecNumber>
    </recommendedName>
</protein>
<dbReference type="InterPro" id="IPR027417">
    <property type="entry name" value="P-loop_NTPase"/>
</dbReference>
<comment type="similarity">
    <text evidence="1">Belongs to the helicase family.</text>
</comment>
<dbReference type="Proteomes" id="UP000762676">
    <property type="component" value="Unassembled WGS sequence"/>
</dbReference>
<dbReference type="EC" id="5.6.2.3" evidence="1"/>
<comment type="cofactor">
    <cofactor evidence="1">
        <name>Mg(2+)</name>
        <dbReference type="ChEBI" id="CHEBI:18420"/>
    </cofactor>
</comment>
<dbReference type="GO" id="GO:0005524">
    <property type="term" value="F:ATP binding"/>
    <property type="evidence" value="ECO:0007669"/>
    <property type="project" value="UniProtKB-KW"/>
</dbReference>
<dbReference type="AlphaFoldDB" id="A0AAV4G9A5"/>
<comment type="catalytic activity">
    <reaction evidence="1">
        <text>ATP + H2O = ADP + phosphate + H(+)</text>
        <dbReference type="Rhea" id="RHEA:13065"/>
        <dbReference type="ChEBI" id="CHEBI:15377"/>
        <dbReference type="ChEBI" id="CHEBI:15378"/>
        <dbReference type="ChEBI" id="CHEBI:30616"/>
        <dbReference type="ChEBI" id="CHEBI:43474"/>
        <dbReference type="ChEBI" id="CHEBI:456216"/>
        <dbReference type="EC" id="5.6.2.3"/>
    </reaction>
</comment>
<name>A0AAV4G9A5_9GAST</name>
<dbReference type="GO" id="GO:0006310">
    <property type="term" value="P:DNA recombination"/>
    <property type="evidence" value="ECO:0007669"/>
    <property type="project" value="UniProtKB-KW"/>
</dbReference>
<keyword evidence="4" id="KW-1185">Reference proteome</keyword>
<keyword evidence="1" id="KW-0547">Nucleotide-binding</keyword>
<feature type="domain" description="DNA helicase Pif1-like DEAD-box helicase" evidence="2">
    <location>
        <begin position="17"/>
        <end position="131"/>
    </location>
</feature>
<proteinExistence type="inferred from homology"/>
<dbReference type="GO" id="GO:0043139">
    <property type="term" value="F:5'-3' DNA helicase activity"/>
    <property type="evidence" value="ECO:0007669"/>
    <property type="project" value="UniProtKB-EC"/>
</dbReference>
<evidence type="ECO:0000313" key="4">
    <source>
        <dbReference type="Proteomes" id="UP000762676"/>
    </source>
</evidence>
<keyword evidence="1" id="KW-0378">Hydrolase</keyword>
<keyword evidence="1" id="KW-0234">DNA repair</keyword>
<accession>A0AAV4G9A5</accession>
<dbReference type="GO" id="GO:0006281">
    <property type="term" value="P:DNA repair"/>
    <property type="evidence" value="ECO:0007669"/>
    <property type="project" value="UniProtKB-KW"/>
</dbReference>
<dbReference type="Gene3D" id="3.40.50.300">
    <property type="entry name" value="P-loop containing nucleotide triphosphate hydrolases"/>
    <property type="match status" value="1"/>
</dbReference>
<dbReference type="GO" id="GO:0016787">
    <property type="term" value="F:hydrolase activity"/>
    <property type="evidence" value="ECO:0007669"/>
    <property type="project" value="UniProtKB-KW"/>
</dbReference>
<reference evidence="3 4" key="1">
    <citation type="journal article" date="2021" name="Elife">
        <title>Chloroplast acquisition without the gene transfer in kleptoplastic sea slugs, Plakobranchus ocellatus.</title>
        <authorList>
            <person name="Maeda T."/>
            <person name="Takahashi S."/>
            <person name="Yoshida T."/>
            <person name="Shimamura S."/>
            <person name="Takaki Y."/>
            <person name="Nagai Y."/>
            <person name="Toyoda A."/>
            <person name="Suzuki Y."/>
            <person name="Arimoto A."/>
            <person name="Ishii H."/>
            <person name="Satoh N."/>
            <person name="Nishiyama T."/>
            <person name="Hasebe M."/>
            <person name="Maruyama T."/>
            <person name="Minagawa J."/>
            <person name="Obokata J."/>
            <person name="Shigenobu S."/>
        </authorList>
    </citation>
    <scope>NUCLEOTIDE SEQUENCE [LARGE SCALE GENOMIC DNA]</scope>
</reference>
<keyword evidence="1" id="KW-0233">DNA recombination</keyword>
<keyword evidence="1" id="KW-0067">ATP-binding</keyword>
<comment type="caution">
    <text evidence="3">The sequence shown here is derived from an EMBL/GenBank/DDBJ whole genome shotgun (WGS) entry which is preliminary data.</text>
</comment>
<evidence type="ECO:0000259" key="2">
    <source>
        <dbReference type="Pfam" id="PF05970"/>
    </source>
</evidence>
<keyword evidence="1" id="KW-0227">DNA damage</keyword>
<dbReference type="PANTHER" id="PTHR10492:SF57">
    <property type="entry name" value="ATP-DEPENDENT DNA HELICASE"/>
    <property type="match status" value="1"/>
</dbReference>
<organism evidence="3 4">
    <name type="scientific">Elysia marginata</name>
    <dbReference type="NCBI Taxonomy" id="1093978"/>
    <lineage>
        <taxon>Eukaryota</taxon>
        <taxon>Metazoa</taxon>
        <taxon>Spiralia</taxon>
        <taxon>Lophotrochozoa</taxon>
        <taxon>Mollusca</taxon>
        <taxon>Gastropoda</taxon>
        <taxon>Heterobranchia</taxon>
        <taxon>Euthyneura</taxon>
        <taxon>Panpulmonata</taxon>
        <taxon>Sacoglossa</taxon>
        <taxon>Placobranchoidea</taxon>
        <taxon>Plakobranchidae</taxon>
        <taxon>Elysia</taxon>
    </lineage>
</organism>
<sequence length="131" mass="14138">MSFSTVYQFSIGLKRSAIKNHQAGIYFLDAPGGCRKTFLINTVLSSQRAHGRIAFATASSGISATLLPGGRTVQSTFKVPGNITNTERPMCSIKRGSSLAKVIRNASILITDEATMFRKNAIEPLDSTLKD</sequence>
<dbReference type="EMBL" id="BMAT01011938">
    <property type="protein sequence ID" value="GFR82388.1"/>
    <property type="molecule type" value="Genomic_DNA"/>
</dbReference>
<dbReference type="PANTHER" id="PTHR10492">
    <property type="match status" value="1"/>
</dbReference>
<dbReference type="GO" id="GO:0000723">
    <property type="term" value="P:telomere maintenance"/>
    <property type="evidence" value="ECO:0007669"/>
    <property type="project" value="InterPro"/>
</dbReference>
<evidence type="ECO:0000256" key="1">
    <source>
        <dbReference type="RuleBase" id="RU363044"/>
    </source>
</evidence>
<dbReference type="InterPro" id="IPR010285">
    <property type="entry name" value="DNA_helicase_pif1-like_DEAD"/>
</dbReference>
<gene>
    <name evidence="3" type="ORF">ElyMa_005949600</name>
</gene>
<dbReference type="Pfam" id="PF05970">
    <property type="entry name" value="PIF1"/>
    <property type="match status" value="1"/>
</dbReference>
<evidence type="ECO:0000313" key="3">
    <source>
        <dbReference type="EMBL" id="GFR82388.1"/>
    </source>
</evidence>